<keyword evidence="4" id="KW-0964">Secreted</keyword>
<reference evidence="11" key="1">
    <citation type="submission" date="2025-08" db="UniProtKB">
        <authorList>
            <consortium name="Ensembl"/>
        </authorList>
    </citation>
    <scope>IDENTIFICATION</scope>
</reference>
<feature type="domain" description="Phospholipase A2-like central" evidence="10">
    <location>
        <begin position="126"/>
        <end position="220"/>
    </location>
</feature>
<evidence type="ECO:0000256" key="4">
    <source>
        <dbReference type="ARBA" id="ARBA00022525"/>
    </source>
</evidence>
<dbReference type="InterPro" id="IPR033113">
    <property type="entry name" value="PLA2_histidine"/>
</dbReference>
<dbReference type="CDD" id="cd04704">
    <property type="entry name" value="PLA2_bee_venom_like"/>
    <property type="match status" value="1"/>
</dbReference>
<evidence type="ECO:0000256" key="8">
    <source>
        <dbReference type="ARBA" id="ARBA00023098"/>
    </source>
</evidence>
<protein>
    <recommendedName>
        <fullName evidence="3">phospholipase A2</fullName>
        <ecNumber evidence="3">3.1.1.4</ecNumber>
    </recommendedName>
</protein>
<dbReference type="FunFam" id="1.20.90.10:FF:000002">
    <property type="entry name" value="Phospholipase A2 group III"/>
    <property type="match status" value="1"/>
</dbReference>
<evidence type="ECO:0000259" key="10">
    <source>
        <dbReference type="Pfam" id="PF05826"/>
    </source>
</evidence>
<keyword evidence="8" id="KW-0443">Lipid metabolism</keyword>
<organism evidence="11 12">
    <name type="scientific">Mola mola</name>
    <name type="common">Ocean sunfish</name>
    <name type="synonym">Tetraodon mola</name>
    <dbReference type="NCBI Taxonomy" id="94237"/>
    <lineage>
        <taxon>Eukaryota</taxon>
        <taxon>Metazoa</taxon>
        <taxon>Chordata</taxon>
        <taxon>Craniata</taxon>
        <taxon>Vertebrata</taxon>
        <taxon>Euteleostomi</taxon>
        <taxon>Actinopterygii</taxon>
        <taxon>Neopterygii</taxon>
        <taxon>Teleostei</taxon>
        <taxon>Neoteleostei</taxon>
        <taxon>Acanthomorphata</taxon>
        <taxon>Eupercaria</taxon>
        <taxon>Tetraodontiformes</taxon>
        <taxon>Molidae</taxon>
        <taxon>Mola</taxon>
    </lineage>
</organism>
<sequence length="378" mass="43171">NLYSCLQVIPTSKMKTNDPMHEIWTPAGDGLTRITFLREDAAGAHPLYLSRWSEDARLVSCHVHSDSLVTERYRALCDTSDGQGLEIPLKFNISVVLDPDAPCMRVSSSSAPQSEVKSRSKRSWVFPGTLWCGAGSKAVRYDQLGFFMGADRCCREHDHCQHTIAGLTAKYGFFNRKLYTISHCDCDQRFRECLHAANDTISNLVGSSFFNVLKVPCFELKQQNQCTLRHSWGIVWKFFSFLFTSASAESLCLCGSLKLLDDCAYKIRPLKKRYGLQNMESKIVYHCDCTSRVALLIESLKKPGIAYTVLMDFVSQNCFKLPKEDCKSRKRFYSYLTKNFDTARVRKSGNERKRGFPVRLYKRCLRLEKEAGNMEKPK</sequence>
<comment type="subcellular location">
    <subcellularLocation>
        <location evidence="2">Secreted</location>
    </subcellularLocation>
</comment>
<comment type="cofactor">
    <cofactor evidence="1">
        <name>Ca(2+)</name>
        <dbReference type="ChEBI" id="CHEBI:29108"/>
    </cofactor>
</comment>
<keyword evidence="12" id="KW-1185">Reference proteome</keyword>
<proteinExistence type="predicted"/>
<evidence type="ECO:0000256" key="6">
    <source>
        <dbReference type="ARBA" id="ARBA00022801"/>
    </source>
</evidence>
<dbReference type="Ensembl" id="ENSMMOT00000018912.1">
    <property type="protein sequence ID" value="ENSMMOP00000018611.1"/>
    <property type="gene ID" value="ENSMMOG00000014079.1"/>
</dbReference>
<accession>A0A3Q3WLI5</accession>
<keyword evidence="5" id="KW-0479">Metal-binding</keyword>
<evidence type="ECO:0000256" key="1">
    <source>
        <dbReference type="ARBA" id="ARBA00001913"/>
    </source>
</evidence>
<dbReference type="GO" id="GO:0006644">
    <property type="term" value="P:phospholipid metabolic process"/>
    <property type="evidence" value="ECO:0007669"/>
    <property type="project" value="InterPro"/>
</dbReference>
<reference evidence="11" key="2">
    <citation type="submission" date="2025-09" db="UniProtKB">
        <authorList>
            <consortium name="Ensembl"/>
        </authorList>
    </citation>
    <scope>IDENTIFICATION</scope>
</reference>
<dbReference type="GO" id="GO:0004623">
    <property type="term" value="F:phospholipase A2 activity"/>
    <property type="evidence" value="ECO:0007669"/>
    <property type="project" value="UniProtKB-EC"/>
</dbReference>
<dbReference type="PROSITE" id="PS00118">
    <property type="entry name" value="PA2_HIS"/>
    <property type="match status" value="1"/>
</dbReference>
<keyword evidence="6" id="KW-0378">Hydrolase</keyword>
<dbReference type="Pfam" id="PF05826">
    <property type="entry name" value="Phospholip_A2_2"/>
    <property type="match status" value="1"/>
</dbReference>
<dbReference type="EC" id="3.1.1.4" evidence="3"/>
<evidence type="ECO:0000256" key="7">
    <source>
        <dbReference type="ARBA" id="ARBA00022837"/>
    </source>
</evidence>
<dbReference type="SUPFAM" id="SSF48619">
    <property type="entry name" value="Phospholipase A2, PLA2"/>
    <property type="match status" value="1"/>
</dbReference>
<dbReference type="InterPro" id="IPR036444">
    <property type="entry name" value="PLipase_A2_dom_sf"/>
</dbReference>
<dbReference type="GO" id="GO:0046872">
    <property type="term" value="F:metal ion binding"/>
    <property type="evidence" value="ECO:0007669"/>
    <property type="project" value="UniProtKB-KW"/>
</dbReference>
<dbReference type="GO" id="GO:0005576">
    <property type="term" value="C:extracellular region"/>
    <property type="evidence" value="ECO:0007669"/>
    <property type="project" value="UniProtKB-SubCell"/>
</dbReference>
<keyword evidence="7" id="KW-0106">Calcium</keyword>
<dbReference type="AlphaFoldDB" id="A0A3Q3WLI5"/>
<evidence type="ECO:0000313" key="12">
    <source>
        <dbReference type="Proteomes" id="UP000261620"/>
    </source>
</evidence>
<dbReference type="InterPro" id="IPR016090">
    <property type="entry name" value="PLA2-like_dom"/>
</dbReference>
<evidence type="ECO:0000313" key="11">
    <source>
        <dbReference type="Ensembl" id="ENSMMOP00000018611.1"/>
    </source>
</evidence>
<evidence type="ECO:0000256" key="5">
    <source>
        <dbReference type="ARBA" id="ARBA00022723"/>
    </source>
</evidence>
<evidence type="ECO:0000256" key="3">
    <source>
        <dbReference type="ARBA" id="ARBA00013278"/>
    </source>
</evidence>
<keyword evidence="9" id="KW-1015">Disulfide bond</keyword>
<evidence type="ECO:0000256" key="9">
    <source>
        <dbReference type="ARBA" id="ARBA00023157"/>
    </source>
</evidence>
<evidence type="ECO:0000256" key="2">
    <source>
        <dbReference type="ARBA" id="ARBA00004613"/>
    </source>
</evidence>
<dbReference type="Gene3D" id="1.20.90.10">
    <property type="entry name" value="Phospholipase A2 domain"/>
    <property type="match status" value="2"/>
</dbReference>
<dbReference type="PANTHER" id="PTHR12253">
    <property type="entry name" value="RH14732P"/>
    <property type="match status" value="1"/>
</dbReference>
<dbReference type="Proteomes" id="UP000261620">
    <property type="component" value="Unplaced"/>
</dbReference>
<dbReference type="GO" id="GO:0050482">
    <property type="term" value="P:arachidonate secretion"/>
    <property type="evidence" value="ECO:0007669"/>
    <property type="project" value="InterPro"/>
</dbReference>
<name>A0A3Q3WLI5_MOLML</name>